<name>A0A0F8YYT1_9ZZZZ</name>
<dbReference type="EMBL" id="LAZR01066657">
    <property type="protein sequence ID" value="KKK53136.1"/>
    <property type="molecule type" value="Genomic_DNA"/>
</dbReference>
<dbReference type="AlphaFoldDB" id="A0A0F8YYT1"/>
<keyword evidence="1" id="KW-0472">Membrane</keyword>
<evidence type="ECO:0000313" key="2">
    <source>
        <dbReference type="EMBL" id="KKK53136.1"/>
    </source>
</evidence>
<keyword evidence="1" id="KW-1133">Transmembrane helix</keyword>
<evidence type="ECO:0000256" key="1">
    <source>
        <dbReference type="SAM" id="Phobius"/>
    </source>
</evidence>
<sequence length="56" mass="6471">MIIDWKKIKKYIKPIIFVISLIVSIILINKIRRAIVGKVEKPIAFIADVNDDTIIH</sequence>
<accession>A0A0F8YYT1</accession>
<feature type="transmembrane region" description="Helical" evidence="1">
    <location>
        <begin position="12"/>
        <end position="31"/>
    </location>
</feature>
<organism evidence="2">
    <name type="scientific">marine sediment metagenome</name>
    <dbReference type="NCBI Taxonomy" id="412755"/>
    <lineage>
        <taxon>unclassified sequences</taxon>
        <taxon>metagenomes</taxon>
        <taxon>ecological metagenomes</taxon>
    </lineage>
</organism>
<proteinExistence type="predicted"/>
<feature type="non-terminal residue" evidence="2">
    <location>
        <position position="56"/>
    </location>
</feature>
<gene>
    <name evidence="2" type="ORF">LCGC14_3097830</name>
</gene>
<reference evidence="2" key="1">
    <citation type="journal article" date="2015" name="Nature">
        <title>Complex archaea that bridge the gap between prokaryotes and eukaryotes.</title>
        <authorList>
            <person name="Spang A."/>
            <person name="Saw J.H."/>
            <person name="Jorgensen S.L."/>
            <person name="Zaremba-Niedzwiedzka K."/>
            <person name="Martijn J."/>
            <person name="Lind A.E."/>
            <person name="van Eijk R."/>
            <person name="Schleper C."/>
            <person name="Guy L."/>
            <person name="Ettema T.J."/>
        </authorList>
    </citation>
    <scope>NUCLEOTIDE SEQUENCE</scope>
</reference>
<protein>
    <submittedName>
        <fullName evidence="2">Uncharacterized protein</fullName>
    </submittedName>
</protein>
<comment type="caution">
    <text evidence="2">The sequence shown here is derived from an EMBL/GenBank/DDBJ whole genome shotgun (WGS) entry which is preliminary data.</text>
</comment>
<keyword evidence="1" id="KW-0812">Transmembrane</keyword>